<dbReference type="InterPro" id="IPR027823">
    <property type="entry name" value="DUF4468"/>
</dbReference>
<name>A0ABX2B091_9BACT</name>
<comment type="caution">
    <text evidence="2">The sequence shown here is derived from an EMBL/GenBank/DDBJ whole genome shotgun (WGS) entry which is preliminary data.</text>
</comment>
<dbReference type="EMBL" id="JABKKJ010000004">
    <property type="protein sequence ID" value="NPE24703.1"/>
    <property type="molecule type" value="Genomic_DNA"/>
</dbReference>
<dbReference type="Gene3D" id="3.30.530.80">
    <property type="match status" value="1"/>
</dbReference>
<feature type="domain" description="DUF4468" evidence="1">
    <location>
        <begin position="59"/>
        <end position="150"/>
    </location>
</feature>
<proteinExistence type="predicted"/>
<reference evidence="2 3" key="1">
    <citation type="submission" date="2020-05" db="EMBL/GenBank/DDBJ databases">
        <title>Distinct polysaccharide utilization as determinants for interspecies competition between intestinal Prevotella spp.</title>
        <authorList>
            <person name="Galvez E.J.C."/>
            <person name="Iljazovic A."/>
            <person name="Strowig T."/>
        </authorList>
    </citation>
    <scope>NUCLEOTIDE SEQUENCE [LARGE SCALE GENOMIC DNA]</scope>
    <source>
        <strain evidence="2 3">PCHR</strain>
    </source>
</reference>
<sequence>MRFIATSILTVFSIVGFAQNVWEKPVQNSTKAVEEVVKPNPDEKYLVGAVTEEDGKVQWTLDVDVPGKSAEQIYDRMYKCLDDLTKQENQLEGSCVALVNKKDHIIVATIKEWLVFKDSFLSLDRSKFNYTLIAECKDNHLTLKMNRLFYKYEEDRKPQGGSVYKAEDWISDAKALNKKQTKLLPGSAKFRRKTVDRKDFLFENIERIVKE</sequence>
<dbReference type="Proteomes" id="UP000820977">
    <property type="component" value="Unassembled WGS sequence"/>
</dbReference>
<accession>A0ABX2B091</accession>
<gene>
    <name evidence="2" type="ORF">HPS54_04080</name>
</gene>
<evidence type="ECO:0000313" key="2">
    <source>
        <dbReference type="EMBL" id="NPE24703.1"/>
    </source>
</evidence>
<dbReference type="RefSeq" id="WP_172344198.1">
    <property type="nucleotide sequence ID" value="NZ_CASYYZ010000148.1"/>
</dbReference>
<dbReference type="CDD" id="cd12190">
    <property type="entry name" value="Bacova_04320_like"/>
    <property type="match status" value="1"/>
</dbReference>
<dbReference type="Pfam" id="PF14730">
    <property type="entry name" value="DUF4468"/>
    <property type="match status" value="1"/>
</dbReference>
<evidence type="ECO:0000259" key="1">
    <source>
        <dbReference type="Pfam" id="PF14730"/>
    </source>
</evidence>
<protein>
    <submittedName>
        <fullName evidence="2">DUF4468 domain-containing protein</fullName>
    </submittedName>
</protein>
<keyword evidence="3" id="KW-1185">Reference proteome</keyword>
<evidence type="ECO:0000313" key="3">
    <source>
        <dbReference type="Proteomes" id="UP000820977"/>
    </source>
</evidence>
<organism evidence="2 3">
    <name type="scientific">Xylanibacter caecicola</name>
    <dbReference type="NCBI Taxonomy" id="2736294"/>
    <lineage>
        <taxon>Bacteria</taxon>
        <taxon>Pseudomonadati</taxon>
        <taxon>Bacteroidota</taxon>
        <taxon>Bacteroidia</taxon>
        <taxon>Bacteroidales</taxon>
        <taxon>Prevotellaceae</taxon>
        <taxon>Xylanibacter</taxon>
    </lineage>
</organism>